<accession>A0AC35TNX4</accession>
<name>A0AC35TNX4_9BILA</name>
<evidence type="ECO:0000313" key="1">
    <source>
        <dbReference type="Proteomes" id="UP000095286"/>
    </source>
</evidence>
<proteinExistence type="predicted"/>
<reference evidence="2" key="1">
    <citation type="submission" date="2016-11" db="UniProtKB">
        <authorList>
            <consortium name="WormBaseParasite"/>
        </authorList>
    </citation>
    <scope>IDENTIFICATION</scope>
    <source>
        <strain evidence="2">KR3021</strain>
    </source>
</reference>
<evidence type="ECO:0000313" key="2">
    <source>
        <dbReference type="WBParaSite" id="RSKR_0000282300.1"/>
    </source>
</evidence>
<dbReference type="Proteomes" id="UP000095286">
    <property type="component" value="Unplaced"/>
</dbReference>
<protein>
    <submittedName>
        <fullName evidence="2">Retinoblastoma-associated protein</fullName>
    </submittedName>
</protein>
<sequence length="900" mass="103917">MPESEDIMDITSKDVINSESQPLVSQIPKETKNGTMVEESSAIKEQFTLIVKSVLKDCPDEIIVLIHAHWKNCIKKFVLAENEDTWIVVAIHCFALMYEYNNVGKSFPIDYDLKELTVVGKLTVKTFYEMMLKWMIMIRAPKRVLDVINRSNQRLAVSVVLFKKYVNIFKTVFKFQPERQPPHRLWASNHTFELFWKLFISVRHLLKANDSLLNSFHILLCLMDMFCRRLREEGKIEMFNTHYGNELNKSSSILTELCNNFDGVSLDLKYYCEHTFLPKMKFQLDRCFAKSPEIEFLTSLEANIEAILEQYNQLVHEIHELNEILFMDIDKDLVFKGNPIDAATALLTTKYPNAQSSDTTFGGRKNIEDILHNIASMKRAHSPLTLRTFVFDSESGCPTTPIAAANYKKNQLALLLDKYPNKPSPKLELIFQALPENPRDQIINTFLALGENFIKVVEAENAKEIVGYDDNIQDNLNERRDSINALAFKILEALLYKEADVMSQPGNNSWLIVKQDSFVRSVWNVALELILCAHSSKREFPWSLRVTEMMPINFCRIIELVIKSGSHLAREFVKHLNFVEERILEELAWTMYSPAWNHFGDGPSKFPSSFKVQYPSTELSLNDADKEKIVSYEMEMKIRRANGVQHPEPENLNYNCLIFARKFYYLAAVRLSDLCEHLNIQNETKAKVWSTFEYLIRNHLSILKCRHLDQLLLCSVYVIAKVTKLTISFNDILQVYRLQPQANISTYRYVNLDTEEACRSEAATNRTFDPRDYQGSKFNPNDHVPGKRQHLIAFYNNVFVCKVSEYAARFRTLEPNEPNPIQEILLMPVVRQNPLTPKKHLTDNITIVPQRLKDPSLQSDLPIHGVLRYNFHSSPAKELANINAVIRSGGSNLQNSSRAQ</sequence>
<organism evidence="1 2">
    <name type="scientific">Rhabditophanes sp. KR3021</name>
    <dbReference type="NCBI Taxonomy" id="114890"/>
    <lineage>
        <taxon>Eukaryota</taxon>
        <taxon>Metazoa</taxon>
        <taxon>Ecdysozoa</taxon>
        <taxon>Nematoda</taxon>
        <taxon>Chromadorea</taxon>
        <taxon>Rhabditida</taxon>
        <taxon>Tylenchina</taxon>
        <taxon>Panagrolaimomorpha</taxon>
        <taxon>Strongyloidoidea</taxon>
        <taxon>Alloionematidae</taxon>
        <taxon>Rhabditophanes</taxon>
    </lineage>
</organism>
<dbReference type="WBParaSite" id="RSKR_0000282300.1">
    <property type="protein sequence ID" value="RSKR_0000282300.1"/>
    <property type="gene ID" value="RSKR_0000282300"/>
</dbReference>